<feature type="region of interest" description="Disordered" evidence="1">
    <location>
        <begin position="411"/>
        <end position="440"/>
    </location>
</feature>
<dbReference type="SUPFAM" id="SSF48371">
    <property type="entry name" value="ARM repeat"/>
    <property type="match status" value="1"/>
</dbReference>
<evidence type="ECO:0000259" key="2">
    <source>
        <dbReference type="Pfam" id="PF09324"/>
    </source>
</evidence>
<evidence type="ECO:0000313" key="3">
    <source>
        <dbReference type="Proteomes" id="UP000095287"/>
    </source>
</evidence>
<dbReference type="InterPro" id="IPR016024">
    <property type="entry name" value="ARM-type_fold"/>
</dbReference>
<evidence type="ECO:0000313" key="4">
    <source>
        <dbReference type="WBParaSite" id="L893_g29595.t1"/>
    </source>
</evidence>
<keyword evidence="3" id="KW-1185">Reference proteome</keyword>
<proteinExistence type="predicted"/>
<dbReference type="InterPro" id="IPR015403">
    <property type="entry name" value="Mon2/Sec7/BIG1-like_HDS"/>
</dbReference>
<organism evidence="3 4">
    <name type="scientific">Steinernema glaseri</name>
    <dbReference type="NCBI Taxonomy" id="37863"/>
    <lineage>
        <taxon>Eukaryota</taxon>
        <taxon>Metazoa</taxon>
        <taxon>Ecdysozoa</taxon>
        <taxon>Nematoda</taxon>
        <taxon>Chromadorea</taxon>
        <taxon>Rhabditida</taxon>
        <taxon>Tylenchina</taxon>
        <taxon>Panagrolaimomorpha</taxon>
        <taxon>Strongyloidoidea</taxon>
        <taxon>Steinernematidae</taxon>
        <taxon>Steinernema</taxon>
    </lineage>
</organism>
<accession>A0A1I7ZTA7</accession>
<sequence>MEKVLGNIATTAGSKFSKVKDAANLAKEQIACPNLPIHTHREKCLATVELALDTAHPKLSVLAVEALQLCMLTYGSSDEPSVRLAVRASITQMLNSFCSNLYAQAEEDSQDELAIFMDMTTLINDCVKKLDQLSRSTEQSVIVLEAIYSILSTQPLQILKYQPFNNAIWRDLCPCLMKLWGVPEKSSPCVVGRSRPSNDEPVGQGQIAGQFQSAARNIFETPDMARALYQILEQLVRLMATHEEMQSILQALFHKALLFPVVPQRLEALKVIKRIFGDQDRVIDLIRITVTNGSFIFWKLFLDCLVECSRCQTLDVTMEASRAADVLLESLEKMCSEMSGLPEDLKIKLLKMETFDNTVFHYEGNDLPDLKDKTPAAGSTSDSSDSEEEQMKRGLYESKEVINQRLQRLKQGMQRVPSLDPDVPPAPRSHRTDSQMAEDESLSSRRFMEKLADHYAVWLELKSSIEVDEHIQQFAADFYKEFTDEQKKVFDKHSLQPNQFLNGDALYLTVYAALCVARYGRTVNKEWFVKQVVGCGCIVYVSESWLGLVYDDVSKKAFFSLEGKANCALFEALEDFCGVGAQMMSAEQKLAKIANRNHVCDESLAVRKWTKALLNSSWEGLIVVLSRFLLGKEKKKSKATNSKVIRGTQVSLHALQSLCRLLIQLDMGSRSGWIFEKLVENVCPLEELRVLSGIDDRSSSSWQMDRIDKWRVSKQDALSLEMVLDNAVDCGLASSTCWKHVIRCTEYLWELERYLFGSGGAEERKTSRWSLLGRDTSTQFNMVNLMSQSNEMLSPEEQPLCGLFESSGEENLDAVGTAKVLCVLIAKAEKFYEKVGKWLNLDSLCQFMKSLVLASENRLRNSNFNSKMTDPCTLINRIALIILKIASRPLVHLMKVWPTITNHFIEAACTRDQEQLTCAAISCLHDCQNALLIQEPNGFCFNQMLFVPLQTILCIDMSSEETQDQIVSALSSFVHLSSEKIGSGWRPLFGALKAIRTSPLNNASHLSSVHATVLDVFSTFLDIRNPNILSLTMYECINCLLHYLQATALESEAADTNRIEAQDNALGESAFLNLQKIDHILQKFFSIEMAPVPALLHRLVLRERSGDCMDATLTLFDDVVPELSAVIADSDTAETDPSPLELDKKVEVPFPPFPWKELGLSQRCTAELYLSLIEGLTGVVVTCPRMLQSRIFQHISTTTTNLIGSKAGLEFGAYSLSALILPMLQKWLRREMLSDGWRDNTSNARNFKQAVGMFTEVVVDYVKADNENAWCNRILLDLFILLSECVSQPSEIIARLGCSCLKHLIVSAGGHFTETQWTIAVHSLWKTTCICLHPIRRLMYHFFVSSTDYNGDVGNVQIALRQDSTSGEAARIKIIAHQVFLLDSQQSVPDAELHSPDLFSQADRSVVFVLNLDKSGDASSEEHVVKLPFRDIVISLLSQQLILQLLASILISEPSNCIPSGTSSLLRSIIAEPEQLGSKLSRRSISTLFHCLDSSFQIAHEFDSRPGLKFLVQKVLNADVAANLYKQMVTAYTIKALVLYGLARRNNGDLNDRKKFGRSLEKLCAQLGKLEKSTAEDKIAVLMRETVPQEVDFVLKEVSATETEQVFRIVSKQEVDGSLEEYKRHKKQSLPPSHPIRANPFAGASAALQEEQKIIDEQQTKSRLKDADVRIAAFVEMVLASFELLQAEDDDTFKMLLPMFYTSIALANRNSANLRIRTFVSDFFEKLDGVYALCDK</sequence>
<protein>
    <submittedName>
        <fullName evidence="4">SEC7 domain-containing protein</fullName>
    </submittedName>
</protein>
<dbReference type="Pfam" id="PF09324">
    <property type="entry name" value="Sec7-like_HDS"/>
    <property type="match status" value="1"/>
</dbReference>
<name>A0A1I7ZTA7_9BILA</name>
<feature type="region of interest" description="Disordered" evidence="1">
    <location>
        <begin position="370"/>
        <end position="397"/>
    </location>
</feature>
<reference evidence="4" key="1">
    <citation type="submission" date="2016-11" db="UniProtKB">
        <authorList>
            <consortium name="WormBaseParasite"/>
        </authorList>
    </citation>
    <scope>IDENTIFICATION</scope>
</reference>
<evidence type="ECO:0000256" key="1">
    <source>
        <dbReference type="SAM" id="MobiDB-lite"/>
    </source>
</evidence>
<dbReference type="WBParaSite" id="L893_g29595.t1">
    <property type="protein sequence ID" value="L893_g29595.t1"/>
    <property type="gene ID" value="L893_g29595"/>
</dbReference>
<dbReference type="Proteomes" id="UP000095287">
    <property type="component" value="Unplaced"/>
</dbReference>
<feature type="domain" description="Mon2/Sec7/BIG1-like HDS" evidence="2">
    <location>
        <begin position="932"/>
        <end position="1002"/>
    </location>
</feature>